<feature type="active site" description="Proton donor; for dehydratase activity" evidence="11">
    <location>
        <position position="2366"/>
    </location>
</feature>
<proteinExistence type="inferred from homology"/>
<dbReference type="InterPro" id="IPR054514">
    <property type="entry name" value="RhiE-like_linker"/>
</dbReference>
<dbReference type="InterPro" id="IPR042104">
    <property type="entry name" value="PKS_dehydratase_sf"/>
</dbReference>
<dbReference type="Pfam" id="PF02801">
    <property type="entry name" value="Ketoacyl-synt_C"/>
    <property type="match status" value="4"/>
</dbReference>
<dbReference type="GO" id="GO:0006633">
    <property type="term" value="P:fatty acid biosynthetic process"/>
    <property type="evidence" value="ECO:0007669"/>
    <property type="project" value="UniProtKB-UniPathway"/>
</dbReference>
<dbReference type="SMART" id="SM00822">
    <property type="entry name" value="PKS_KR"/>
    <property type="match status" value="2"/>
</dbReference>
<dbReference type="InterPro" id="IPR013968">
    <property type="entry name" value="PKS_KR"/>
</dbReference>
<keyword evidence="16" id="KW-0012">Acyltransferase</keyword>
<dbReference type="PROSITE" id="PS52019">
    <property type="entry name" value="PKS_MFAS_DH"/>
    <property type="match status" value="3"/>
</dbReference>
<dbReference type="SMART" id="SM00823">
    <property type="entry name" value="PKS_PP"/>
    <property type="match status" value="4"/>
</dbReference>
<dbReference type="Gene3D" id="3.40.50.720">
    <property type="entry name" value="NAD(P)-binding Rossmann-like Domain"/>
    <property type="match status" value="2"/>
</dbReference>
<feature type="domain" description="Carrier" evidence="13">
    <location>
        <begin position="2483"/>
        <end position="2559"/>
    </location>
</feature>
<dbReference type="InterPro" id="IPR057326">
    <property type="entry name" value="KR_dom"/>
</dbReference>
<dbReference type="Proteomes" id="UP000294820">
    <property type="component" value="Chromosome 1"/>
</dbReference>
<dbReference type="InterPro" id="IPR006162">
    <property type="entry name" value="Ppantetheine_attach_site"/>
</dbReference>
<dbReference type="InterPro" id="IPR020807">
    <property type="entry name" value="PKS_DH"/>
</dbReference>
<dbReference type="SUPFAM" id="SSF47336">
    <property type="entry name" value="ACP-like"/>
    <property type="match status" value="4"/>
</dbReference>
<dbReference type="SUPFAM" id="SSF53901">
    <property type="entry name" value="Thiolase-like"/>
    <property type="match status" value="4"/>
</dbReference>
<dbReference type="Gene3D" id="3.40.47.10">
    <property type="match status" value="4"/>
</dbReference>
<comment type="function">
    <text evidence="10">Involved in production of the polyketide antibiotic thailandamide.</text>
</comment>
<evidence type="ECO:0000256" key="7">
    <source>
        <dbReference type="ARBA" id="ARBA00022553"/>
    </source>
</evidence>
<dbReference type="Gene3D" id="1.10.1240.100">
    <property type="match status" value="4"/>
</dbReference>
<dbReference type="Pfam" id="PF21089">
    <property type="entry name" value="PKS_DH_N"/>
    <property type="match status" value="3"/>
</dbReference>
<dbReference type="Pfam" id="PF21394">
    <property type="entry name" value="Beta-ketacyl_N"/>
    <property type="match status" value="2"/>
</dbReference>
<name>A0A375ADQ1_9GAMM</name>
<feature type="domain" description="Carrier" evidence="13">
    <location>
        <begin position="1422"/>
        <end position="1498"/>
    </location>
</feature>
<evidence type="ECO:0000256" key="3">
    <source>
        <dbReference type="ARBA" id="ARBA00005194"/>
    </source>
</evidence>
<keyword evidence="9" id="KW-0677">Repeat</keyword>
<dbReference type="CDD" id="cd08953">
    <property type="entry name" value="KR_2_SDR_x"/>
    <property type="match status" value="2"/>
</dbReference>
<feature type="active site" description="Proton donor; for dehydratase activity" evidence="11">
    <location>
        <position position="809"/>
    </location>
</feature>
<dbReference type="PROSITE" id="PS00606">
    <property type="entry name" value="KS3_1"/>
    <property type="match status" value="1"/>
</dbReference>
<dbReference type="InterPro" id="IPR050091">
    <property type="entry name" value="PKS_NRPS_Biosynth_Enz"/>
</dbReference>
<feature type="active site" description="Proton acceptor; for dehydratase activity" evidence="11">
    <location>
        <position position="2192"/>
    </location>
</feature>
<feature type="active site" description="Proton acceptor; for dehydratase activity" evidence="11">
    <location>
        <position position="649"/>
    </location>
</feature>
<dbReference type="PROSITE" id="PS52004">
    <property type="entry name" value="KS3_2"/>
    <property type="match status" value="4"/>
</dbReference>
<evidence type="ECO:0000256" key="1">
    <source>
        <dbReference type="ARBA" id="ARBA00004496"/>
    </source>
</evidence>
<dbReference type="Gene3D" id="3.30.559.30">
    <property type="entry name" value="Nonribosomal peptide synthetase, condensation domain"/>
    <property type="match status" value="1"/>
</dbReference>
<dbReference type="EMBL" id="LT615367">
    <property type="protein sequence ID" value="SLM64228.1"/>
    <property type="molecule type" value="Genomic_DNA"/>
</dbReference>
<dbReference type="InterPro" id="IPR016039">
    <property type="entry name" value="Thiolase-like"/>
</dbReference>
<dbReference type="InterPro" id="IPR020806">
    <property type="entry name" value="PKS_PP-bd"/>
</dbReference>
<evidence type="ECO:0000256" key="11">
    <source>
        <dbReference type="PROSITE-ProRule" id="PRU01363"/>
    </source>
</evidence>
<dbReference type="InterPro" id="IPR036291">
    <property type="entry name" value="NAD(P)-bd_dom_sf"/>
</dbReference>
<feature type="domain" description="PKS/mFAS DH" evidence="15">
    <location>
        <begin position="617"/>
        <end position="904"/>
    </location>
</feature>
<dbReference type="Gene3D" id="1.10.1200.10">
    <property type="entry name" value="ACP-like"/>
    <property type="match status" value="4"/>
</dbReference>
<reference evidence="16 17" key="1">
    <citation type="submission" date="2016-09" db="EMBL/GenBank/DDBJ databases">
        <authorList>
            <person name="Reverchon S."/>
            <person name="Nasser W."/>
            <person name="Leonard S."/>
            <person name="Brochier C."/>
            <person name="Duprey A."/>
        </authorList>
    </citation>
    <scope>NUCLEOTIDE SEQUENCE [LARGE SCALE GENOMIC DNA]</scope>
    <source>
        <strain evidence="16 17">174/2</strain>
    </source>
</reference>
<feature type="region of interest" description="C-terminal hotdog fold" evidence="11">
    <location>
        <begin position="751"/>
        <end position="904"/>
    </location>
</feature>
<dbReference type="GO" id="GO:0004314">
    <property type="term" value="F:[acyl-carrier-protein] S-malonyltransferase activity"/>
    <property type="evidence" value="ECO:0007669"/>
    <property type="project" value="UniProtKB-EC"/>
</dbReference>
<feature type="active site" description="Proton donor; for dehydratase activity" evidence="11">
    <location>
        <position position="3631"/>
    </location>
</feature>
<evidence type="ECO:0000256" key="8">
    <source>
        <dbReference type="ARBA" id="ARBA00022679"/>
    </source>
</evidence>
<evidence type="ECO:0000313" key="16">
    <source>
        <dbReference type="EMBL" id="SLM64228.1"/>
    </source>
</evidence>
<dbReference type="PROSITE" id="PS50075">
    <property type="entry name" value="CARRIER"/>
    <property type="match status" value="4"/>
</dbReference>
<dbReference type="InterPro" id="IPR020841">
    <property type="entry name" value="PKS_Beta-ketoAc_synthase_dom"/>
</dbReference>
<dbReference type="InterPro" id="IPR014030">
    <property type="entry name" value="Ketoacyl_synth_N"/>
</dbReference>
<dbReference type="GO" id="GO:0004312">
    <property type="term" value="F:fatty acid synthase activity"/>
    <property type="evidence" value="ECO:0007669"/>
    <property type="project" value="TreeGrafter"/>
</dbReference>
<evidence type="ECO:0000313" key="17">
    <source>
        <dbReference type="Proteomes" id="UP000294820"/>
    </source>
</evidence>
<dbReference type="PANTHER" id="PTHR43775:SF37">
    <property type="entry name" value="SI:DKEY-61P9.11"/>
    <property type="match status" value="1"/>
</dbReference>
<evidence type="ECO:0000259" key="14">
    <source>
        <dbReference type="PROSITE" id="PS52004"/>
    </source>
</evidence>
<feature type="domain" description="Carrier" evidence="13">
    <location>
        <begin position="2582"/>
        <end position="2658"/>
    </location>
</feature>
<dbReference type="SUPFAM" id="SSF51735">
    <property type="entry name" value="NAD(P)-binding Rossmann-fold domains"/>
    <property type="match status" value="3"/>
</dbReference>
<feature type="domain" description="Ketosynthase family 3 (KS3)" evidence="14">
    <location>
        <begin position="1"/>
        <end position="436"/>
    </location>
</feature>
<dbReference type="GO" id="GO:0004315">
    <property type="term" value="F:3-oxoacyl-[acyl-carrier-protein] synthase activity"/>
    <property type="evidence" value="ECO:0007669"/>
    <property type="project" value="InterPro"/>
</dbReference>
<evidence type="ECO:0000256" key="2">
    <source>
        <dbReference type="ARBA" id="ARBA00004792"/>
    </source>
</evidence>
<dbReference type="PROSITE" id="PS00012">
    <property type="entry name" value="PHOSPHOPANTETHEINE"/>
    <property type="match status" value="2"/>
</dbReference>
<dbReference type="UniPathway" id="UPA00094"/>
<dbReference type="FunFam" id="3.40.47.10:FF:000019">
    <property type="entry name" value="Polyketide synthase type I"/>
    <property type="match status" value="3"/>
</dbReference>
<evidence type="ECO:0000259" key="15">
    <source>
        <dbReference type="PROSITE" id="PS52019"/>
    </source>
</evidence>
<gene>
    <name evidence="16" type="ORF">DAQ1742_03420</name>
</gene>
<dbReference type="Pfam" id="PF00109">
    <property type="entry name" value="ketoacyl-synt"/>
    <property type="match status" value="4"/>
</dbReference>
<dbReference type="Gene3D" id="3.10.129.110">
    <property type="entry name" value="Polyketide synthase dehydratase"/>
    <property type="match status" value="3"/>
</dbReference>
<protein>
    <submittedName>
        <fullName evidence="16">Malonyl CoA-acyl carrier protein transacylase</fullName>
        <ecNumber evidence="16">2.3.1.39</ecNumber>
    </submittedName>
</protein>
<feature type="domain" description="Ketosynthase family 3 (KS3)" evidence="14">
    <location>
        <begin position="2811"/>
        <end position="3242"/>
    </location>
</feature>
<evidence type="ECO:0000256" key="12">
    <source>
        <dbReference type="SAM" id="MobiDB-lite"/>
    </source>
</evidence>
<feature type="compositionally biased region" description="Basic and acidic residues" evidence="12">
    <location>
        <begin position="5277"/>
        <end position="5299"/>
    </location>
</feature>
<feature type="active site" description="Proton acceptor; for dehydratase activity" evidence="11">
    <location>
        <position position="3463"/>
    </location>
</feature>
<feature type="region of interest" description="C-terminal hotdog fold" evidence="11">
    <location>
        <begin position="2303"/>
        <end position="2451"/>
    </location>
</feature>
<dbReference type="GO" id="GO:0031177">
    <property type="term" value="F:phosphopantetheine binding"/>
    <property type="evidence" value="ECO:0007669"/>
    <property type="project" value="InterPro"/>
</dbReference>
<dbReference type="CDD" id="cd00833">
    <property type="entry name" value="PKS"/>
    <property type="match status" value="4"/>
</dbReference>
<organism evidence="16 17">
    <name type="scientific">Dickeya aquatica</name>
    <dbReference type="NCBI Taxonomy" id="1401087"/>
    <lineage>
        <taxon>Bacteria</taxon>
        <taxon>Pseudomonadati</taxon>
        <taxon>Pseudomonadota</taxon>
        <taxon>Gammaproteobacteria</taxon>
        <taxon>Enterobacterales</taxon>
        <taxon>Pectobacteriaceae</taxon>
        <taxon>Dickeya</taxon>
    </lineage>
</organism>
<keyword evidence="8 16" id="KW-0808">Transferase</keyword>
<dbReference type="Pfam" id="PF22336">
    <property type="entry name" value="RhiE-like_linker"/>
    <property type="match status" value="2"/>
</dbReference>
<evidence type="ECO:0000256" key="9">
    <source>
        <dbReference type="ARBA" id="ARBA00022737"/>
    </source>
</evidence>
<accession>A0A375ADQ1</accession>
<comment type="pathway">
    <text evidence="2">Antibiotic biosynthesis.</text>
</comment>
<keyword evidence="6" id="KW-0963">Cytoplasm</keyword>
<dbReference type="Pfam" id="PF22621">
    <property type="entry name" value="CurL-like_PKS_C"/>
    <property type="match status" value="2"/>
</dbReference>
<dbReference type="GO" id="GO:0005737">
    <property type="term" value="C:cytoplasm"/>
    <property type="evidence" value="ECO:0007669"/>
    <property type="project" value="UniProtKB-SubCell"/>
</dbReference>
<feature type="domain" description="Ketosynthase family 3 (KS3)" evidence="14">
    <location>
        <begin position="1546"/>
        <end position="1987"/>
    </location>
</feature>
<dbReference type="RefSeq" id="WP_232046528.1">
    <property type="nucleotide sequence ID" value="NZ_LT615367.1"/>
</dbReference>
<dbReference type="SMART" id="SM00826">
    <property type="entry name" value="PKS_DH"/>
    <property type="match status" value="3"/>
</dbReference>
<dbReference type="InterPro" id="IPR009081">
    <property type="entry name" value="PP-bd_ACP"/>
</dbReference>
<comment type="pathway">
    <text evidence="3">Lipid metabolism; fatty acid biosynthesis.</text>
</comment>
<dbReference type="SUPFAM" id="SSF52777">
    <property type="entry name" value="CoA-dependent acyltransferases"/>
    <property type="match status" value="1"/>
</dbReference>
<dbReference type="InterPro" id="IPR049490">
    <property type="entry name" value="C883_1060-like_KR_N"/>
</dbReference>
<comment type="subcellular location">
    <subcellularLocation>
        <location evidence="1">Cytoplasm</location>
    </subcellularLocation>
</comment>
<feature type="domain" description="Ketosynthase family 3 (KS3)" evidence="14">
    <location>
        <begin position="4392"/>
        <end position="4811"/>
    </location>
</feature>
<dbReference type="InterPro" id="IPR049551">
    <property type="entry name" value="PKS_DH_C"/>
</dbReference>
<keyword evidence="5" id="KW-0596">Phosphopantetheine</keyword>
<feature type="domain" description="Carrier" evidence="13">
    <location>
        <begin position="4251"/>
        <end position="4327"/>
    </location>
</feature>
<keyword evidence="7" id="KW-0597">Phosphoprotein</keyword>
<dbReference type="Pfam" id="PF14765">
    <property type="entry name" value="PS-DH"/>
    <property type="match status" value="3"/>
</dbReference>
<feature type="region of interest" description="N-terminal hotdog fold" evidence="11">
    <location>
        <begin position="3434"/>
        <end position="3555"/>
    </location>
</feature>
<dbReference type="InterPro" id="IPR018201">
    <property type="entry name" value="Ketoacyl_synth_AS"/>
</dbReference>
<feature type="region of interest" description="N-terminal hotdog fold" evidence="11">
    <location>
        <begin position="2163"/>
        <end position="2288"/>
    </location>
</feature>
<feature type="region of interest" description="N-terminal hotdog fold" evidence="11">
    <location>
        <begin position="617"/>
        <end position="739"/>
    </location>
</feature>
<evidence type="ECO:0000256" key="6">
    <source>
        <dbReference type="ARBA" id="ARBA00022490"/>
    </source>
</evidence>
<comment type="similarity">
    <text evidence="4">Belongs to the short-chain dehydrogenases/reductases (SDR) family.</text>
</comment>
<evidence type="ECO:0000259" key="13">
    <source>
        <dbReference type="PROSITE" id="PS50075"/>
    </source>
</evidence>
<dbReference type="KEGG" id="daq:DAQ1742_03420"/>
<dbReference type="InterPro" id="IPR036736">
    <property type="entry name" value="ACP-like_sf"/>
</dbReference>
<dbReference type="SMART" id="SM00825">
    <property type="entry name" value="PKS_KS"/>
    <property type="match status" value="4"/>
</dbReference>
<evidence type="ECO:0000256" key="10">
    <source>
        <dbReference type="ARBA" id="ARBA00054155"/>
    </source>
</evidence>
<keyword evidence="17" id="KW-1185">Reference proteome</keyword>
<feature type="domain" description="PKS/mFAS DH" evidence="15">
    <location>
        <begin position="3434"/>
        <end position="3721"/>
    </location>
</feature>
<dbReference type="InterPro" id="IPR014031">
    <property type="entry name" value="Ketoacyl_synth_C"/>
</dbReference>
<dbReference type="InterPro" id="IPR049552">
    <property type="entry name" value="PKS_DH_N"/>
</dbReference>
<dbReference type="EC" id="2.3.1.39" evidence="16"/>
<feature type="region of interest" description="C-terminal hotdog fold" evidence="11">
    <location>
        <begin position="3572"/>
        <end position="3721"/>
    </location>
</feature>
<evidence type="ECO:0000256" key="4">
    <source>
        <dbReference type="ARBA" id="ARBA00006484"/>
    </source>
</evidence>
<dbReference type="PANTHER" id="PTHR43775">
    <property type="entry name" value="FATTY ACID SYNTHASE"/>
    <property type="match status" value="1"/>
</dbReference>
<dbReference type="InterPro" id="IPR049900">
    <property type="entry name" value="PKS_mFAS_DH"/>
</dbReference>
<dbReference type="Pfam" id="PF08659">
    <property type="entry name" value="KR"/>
    <property type="match status" value="2"/>
</dbReference>
<sequence length="5299" mass="571728">MDIAIIGISCQFPDASNYNEFWENIVRRRNSVSNISDIYSDLNKDSSLHARKSLQFPDDTETRWAAFVNNVAGFDNQFFGIIPKVAETMDPQQRIMLELTWSCLEDAGIPPSSLRGHKVGVMIGVFNNDYKELQENTDALIEAHYSTGTATSIIANRISHFFGFHGPSIAIDTACSGSLHAIHSAIQAMTHGDCDMAISGGVNLILTSTRHQSFSKMGMMSPTGACHSFDSRADGYVRGEGAGVLLLKPLDKALADGDVIHGVIKGSAVNHCGTTYTLTYPSAEAQADVIIAAHTHAGVPVNSIGLIEAHGTGTPKGDPIEFAGLTHAFSELARQQDSTLNDAFCGVTSVKSNIGHLEAAAGVAGIIKVLLAFKHRTLPPLRHFSAVNPRIDTTSTPFFFVDEVRDWPCIDADTPRRAGVSSFGFGGTNAHIVLEEAPAPQNSQVQEHPPLTSGPWLIALSAKSPAALLQRQNALIDWLRAHPDVSLRDVSATLLTCRDHFAYRYSCVGSKVEAVIQALTQAIEQGPQALQEQATEAADALEHARAEGHTLLEAVQEDGIAAGPLWQQLSDYYQRGVPLDWARLFKGARPARIALPGYPFIHSAFWLSHHQLAASPHTALRAQRHRVLNVGSSRYQVLLQGDEFFITDHQIGGQGILPGVVYLELVRAAFTDVVALKDAQAIAFSQVSWLKPFAYHAPASALYIELEPHEPGKSWLFQVLDNAQTRYCQGYVSLSRPEPCALPQPPMADEASARDAAACYQLLDSLDMRYGAGLKAIRQISFDEQACCAHLALPEGCDTDFVMHPSLADGALQAAVVWATETLREGHQEPVPGAQIIPFALEELVLLHPCRCAMTATLRLSGERAMGDGVFRVDIHLAEANNPERVVLILRGLSLRILDDSLTLAGQVHVNPAPPALPDNVNLYQPHWVERAVSEADAPPDRLMLVGREQDVDWLANLIAQSEHPPHIQQILLASTQEVSTSGDRAWVRSGNTDDFVAAVEALLAQGATFERVLWINRPSASADFATRLSDGPQSLFALTKVMMRKVKKARFVHLHLAHESQPDVRAISGFYRTLRVEKPAYTGRVVYGDPAVDGENAAGTIARLINTEFSDTSKEADVRYVQGLRLVRRFIAEAPLPLSPTADAVNPTVSAPAALRQQGTYLITGGLGALGLIFARFLCSHYGATVYLSGRSALDDERQQQLEALNALGGHARYLACDMSDAHSVRQLIETIEAGGSLNGVIHSAGVIEDNFILRKSPDAFARVITPKAMGTWLLDEATRTLPLDFFVLFSSVTGVLGNMGQCDYAFGNAFEDYFAYQRNAWQQQGARSGKTLSLNWPYWQDGGMRLTEKEADFLKSQFGIVPLLSEDGLAVFDYALQSRASQIVVMPGERARIDEVLGVVEPAPLPVAAPAASGGDDRHAQQERVIRYLSALFARKLQIPPHFERHGFFRDYGFDSVVVIDLVDELKKTFGSTLPMTLFFEYQTMDELSRFLLDTSPDACLALSGAAPVSTPATPVSYPASPAAETVHAQVASPSRSAQPDRHDDDIAIVGIAGRYPEAENLEQFWSNLAQGRDCVIEIPPERWNERWFQAGAATPGKSYSRWGGFLSGVERFDFRYFNISPKETEIMDPNEWLFLETVTHAIEDAGYTADKLAPVQAGRENRVGVYVGIMWGDYQLHAVTSPENQWTTSHSSYWSVANRVSHFFNFSGPSMALDTACSSSLTAIHVASQAIRSGDVAVAIAGGVNLSLHPYKYHLLSNMHFLSSDGRCRSFGEGGTGYVPGEGVGAVVLKSLSRAREDGDHIYGIIRGSAVNHGGKASGFTVPNAKRQAELIADALATAKVNPRHISYVEAHGTGTKLGDPIEVSGLNKAFSVAGERGKYCAIGSVKANIGHLEAAAGMSALTKVLLQMQHQTLVPSIQSKAINPFIDFQSGPFRVQQSLEHWSRPVLEVTQPDGQRERREIARIAGISSFGAGGSNAHLIVEEYLAPPAQGDAGTGKPALIVLSARREAALLAMAGQLATYIEQHPELPLQDIAFTLQAGRVAHEYRLAFVAETVADAANQLRAYTQQQLSGLSTGHRDNARQAAATPPLAEWLTQQRLGALGEAWANGHEVDWSALHAAHPRRRVSLPGYAFQRQACWAPALPASSPALVTAGAAALHPLIEMNVSTLAEQAFRTRLHADAFFLNDHRLGDNRILPGAAYIEMALSASELALHGHALPPDGDRPLLSQVQNIQWRQPVLVTSDAVEIAIALRPVQGGLDFDIYRQEGDTRHIYGCGRLCEETSPAPAPVDLQRLQAHAQHYPRHAIDAAFKQRGFSLGPTFQVIECLYASADEALAELKFPDGVPVAPLVQPFILPPSLLDGALRTALGIGGFSAATHALEVPVALACVQIFRPIAGICYAYARRANTVDSAPTASYHIDLLDSLGNVVIRLTGLQTQAVAHLGMPSTPVAKPAALRAASANISASGPVAVSSSVAASSREAIVNMLIAQVIDVTKLDAGEVSASEPLSHYGLDSMMILALNEKLAAAFEGLPQTLFYEHDDLAALADYLLENYPAQVAAFAPAAQATPVASARNRSVRDEVLDYLITSITDATKLDAGEVQPATPLSDYGLDSMMILALNGTLAARFGEVSQTLFYEYQDIDALADFLCENYPEQAAALQAAASPSSAPVAPLSHDASPAPSRAAETGPVTRDGLFAALTAAVGAASANLSALTPLHQWPLDTISLMRLQHALDVRFHGVSASAVYLYPTLAEWAEAIPVAAPPAPEPQRHTGPMSSSRPALASLLNASRFEALKRRGPGDAGVKEDIAVIGLSGRYPGAGDVDAFWANLTGGVDSISEIPLSRWDYHEHYSPARGPKNKVYSKWGGFIDDIDKFDCQYFNISPREAELLDPQERLFLQTAWECISDASYSRQALSKSPVGVYVGVMWGQYQCLETTEKQHESGWAMSLHSSVANRVSFYLNLNGPSVALDTMCSSSLTALHMACQAIQNGDCTMAIAGGVNLIVHPMKYYQLGQNQFLSSDGRCRAFGEGGDGYVPGEGVGAVLLKPLQQAIADGDQIYGVIKATAINHGGKTSGFTVPNQAAQSNVISTALTRAGWNPATIDYIEAHGTGTLLGDPIEISGLTKAFTPIHASFDATLSRQAGRCRIGSVKSNIGHLESAAGIAGLTKILLQLRHRKIVPSLHSHTLNDKINFAASPFRVVQALEAWEPAADHPRRAGLSAFGAGGSNAHVLIEEAPALAAGRKQAGEPRLFVLSADSDARLTQYVGRMVDFLRQALREPQTAPDFDSLAFSSLVGRDAMTERLAVVANSLGDLLSQLEHYPHDGTAKSLFRGRIAASSERLDTILDRKQLDALLATLVQERQLLRLAHLWSTMLEVNWQQVAPSLFADHDGGVRRVSFPPLPLVLRSHWLAQPSAPQRSARAASLHPLIDENISTLSQQAFLKQLTGQERYLRDHVVGSRDARMILPGSAYIEMIHAAGQLALESDWVVGTIRNLMWMNAIEVADAPVAVAIDLTPVHDDAVLVAVRQRHSGALSLEAELHYRPATSVPDDEWIDLDALRSRGKHECDQAAIYAEFAGMGFAYGPSYQVTRERYRFADAALSHLCLPPGESGTAYYLHPSLLDGALRTCLAVGLEPVAYATPVVPFSLGELEFRHPAGSECYAYVTPAQSQASGQQADSAIQKHDITLVDTDGRVLVRLKDFAARQLERDTPLLTSPAVPSPQVQFYAYTWQATPLPQAATDAALTPAPAAVQVLVLSDDDALAEALRARYGDAARVLAVTPADGFIQHDAHRFSVDTQSQASMQALCEQLAARHLWPTHIVHAIGAHTHFDEISGADAASRLHQVLQSLRHLFTALETQQPGQPLRCVNVYRTHDERVEPQQDAASGYARSLLTINHRFELFSLRSDADSAAALAGEIMQEFVQRPAPLAGLELAYRQGMRYVRTLHEITPPQADGNGRQPQLNFVHRGHYVITGGAGKLGLLMAHYLASRYQARLVLSGRSAKPGEAVMQQLAAMRELGAEVCYVAADVAQDGQADALIAQAKAAFGAIEGVLHCAGVASATPITALTEAEFHALIGPKVDGLVALDHATAQEPLAVFINFSSVSAVLGDLGSGVYAAGNRFMDSHALWRNHQVQQGQRSGQTLSVNWPLWANGQMNIEQQDASLFEFSGMAALSQEDGIIALERALLEQSPALLVAVGERSKVARALRIQADEPRPPVVVRHQAAPTSPVALAPTDEVSRAYHHCEHDLKARIATITKLPASEIAVEATFEQLGMDSIMLMELRAGLEKEYEGLAKTAPFEFNTTAKLAGYLCERYGAKPAVQAALAEATASHASEPVAGPLASAPAAPSLKRTTPASALNARMMRAPRASVAPAAAQAESDAVAIIGMAGEFPGAESLTQFWADLQAGKENLTAIPDTRWVISPDDNGNPRYVSRGGFLSNVEVFDPVMFRMSHEEAGRLDPQVRVLLRSAWHALEDAGYTPAALNAQQVGVYVGAMNEDFTWVMAEIYARTGRYPGAGSVVSELANRISFLMNLRGPSFTLATTCASSLTSVHIARKAILGGECDMALAGGINLSLHPSKYMLLQQMNVLSSDGKEYTFDERAHGLIPSEGSGIVVLKRLSRALADGDHIYGVLRGSSIGHAGTGAGQYLPNLAVMEETAVRAINEARIDVNELTYIESHGAATELGDPIELKALSNALRRQTQAQQFCALGTKANLGHMEAASGICSLIKVLLSMQHGRLSPCVNLHRINSSFEHETSAFVFPREAQEWQTNARGSRLAGINAYGMGGSTAFVVVESPQAHERPPVHHADTQGESVPNTPQIVVLSAHHTDRLVEYATLLRDAVQQQGRVWPLADLAYTSQIGRVTLDQRLAIVALSHDDLVAKLSGFIAQPDADHRAQATYSGNVRDSKEVPQLIAGQAGQRFIQALVQTGQLANVATLWSRGCHIDWSLLHQGMARRRVPLPGYPFAKHPCSLSAALRLEAPLSQHPPAVPDAPAVSAPLSEPQAWFACTLPAATTAAHQDVSSQQAFWADYLHSKTGKEEVGSQVVSALLGGTVTAERDESQPFSQHVDALIDSETTAALQACTQRQAVALETLIAAGWALLTNRHARVKQAQFGVFRPAQGDDVEALPVRLAVVGRYKTAAWLKTIEHQLLGSLEHAGASLEQIALWAGDATLFDSALMLLNEPADAAPAASVLFARHPHLRLVLVALVGEHSVQVHLMSRDVAAEAATLQQRLEQFVLLLEGIARHPDKNPAALPMRSKGEGRKAFLKTLEERHQQDRTP</sequence>
<feature type="domain" description="PKS/mFAS DH" evidence="15">
    <location>
        <begin position="2163"/>
        <end position="2451"/>
    </location>
</feature>
<dbReference type="Pfam" id="PF00550">
    <property type="entry name" value="PP-binding"/>
    <property type="match status" value="4"/>
</dbReference>
<evidence type="ECO:0000256" key="5">
    <source>
        <dbReference type="ARBA" id="ARBA00022450"/>
    </source>
</evidence>
<feature type="region of interest" description="Disordered" evidence="12">
    <location>
        <begin position="5268"/>
        <end position="5299"/>
    </location>
</feature>